<dbReference type="Proteomes" id="UP000664940">
    <property type="component" value="Unassembled WGS sequence"/>
</dbReference>
<proteinExistence type="predicted"/>
<reference evidence="2 3" key="1">
    <citation type="journal article" date="2020" name="Nature">
        <title>Six reference-quality genomes reveal evolution of bat adaptations.</title>
        <authorList>
            <person name="Jebb D."/>
            <person name="Huang Z."/>
            <person name="Pippel M."/>
            <person name="Hughes G.M."/>
            <person name="Lavrichenko K."/>
            <person name="Devanna P."/>
            <person name="Winkler S."/>
            <person name="Jermiin L.S."/>
            <person name="Skirmuntt E.C."/>
            <person name="Katzourakis A."/>
            <person name="Burkitt-Gray L."/>
            <person name="Ray D.A."/>
            <person name="Sullivan K.A.M."/>
            <person name="Roscito J.G."/>
            <person name="Kirilenko B.M."/>
            <person name="Davalos L.M."/>
            <person name="Corthals A.P."/>
            <person name="Power M.L."/>
            <person name="Jones G."/>
            <person name="Ransome R.D."/>
            <person name="Dechmann D.K.N."/>
            <person name="Locatelli A.G."/>
            <person name="Puechmaille S.J."/>
            <person name="Fedrigo O."/>
            <person name="Jarvis E.D."/>
            <person name="Hiller M."/>
            <person name="Vernes S.C."/>
            <person name="Myers E.W."/>
            <person name="Teeling E.C."/>
        </authorList>
    </citation>
    <scope>NUCLEOTIDE SEQUENCE [LARGE SCALE GENOMIC DNA]</scope>
    <source>
        <strain evidence="2">Bat1K_MPI-CBG_1</strain>
    </source>
</reference>
<accession>A0A834EVH0</accession>
<protein>
    <submittedName>
        <fullName evidence="2">Uncharacterized protein</fullName>
    </submittedName>
</protein>
<sequence>MLKPPRCGDRLHAPYLGGDCQAVLLTRLGEASPTCQGTVSKFHPASSWERHPSSSPAGANLGPAPRLLRPAAGEAGRDYPIQRPRLRLRDLGQEPSANYHRKRTRLLVPEALGLGCCLACYSLCLPTALTPPQAGHRGLFLTQLPNPAGLSIKTKHNIKTHNPTQVAALRPTQGRLLAPAQWLAPSCASFLPSKGKIPKLATAPLRKSKGVGWVILSLLWGPALQVFSFIKVLATLLERASLEVGACLNPHRSV</sequence>
<dbReference type="AlphaFoldDB" id="A0A834EVH0"/>
<feature type="region of interest" description="Disordered" evidence="1">
    <location>
        <begin position="43"/>
        <end position="63"/>
    </location>
</feature>
<gene>
    <name evidence="2" type="ORF">HJG60_007799</name>
</gene>
<name>A0A834EVH0_9CHIR</name>
<evidence type="ECO:0000256" key="1">
    <source>
        <dbReference type="SAM" id="MobiDB-lite"/>
    </source>
</evidence>
<organism evidence="2 3">
    <name type="scientific">Phyllostomus discolor</name>
    <name type="common">pale spear-nosed bat</name>
    <dbReference type="NCBI Taxonomy" id="89673"/>
    <lineage>
        <taxon>Eukaryota</taxon>
        <taxon>Metazoa</taxon>
        <taxon>Chordata</taxon>
        <taxon>Craniata</taxon>
        <taxon>Vertebrata</taxon>
        <taxon>Euteleostomi</taxon>
        <taxon>Mammalia</taxon>
        <taxon>Eutheria</taxon>
        <taxon>Laurasiatheria</taxon>
        <taxon>Chiroptera</taxon>
        <taxon>Yangochiroptera</taxon>
        <taxon>Phyllostomidae</taxon>
        <taxon>Phyllostominae</taxon>
        <taxon>Phyllostomus</taxon>
    </lineage>
</organism>
<dbReference type="EMBL" id="JABVXQ010000001">
    <property type="protein sequence ID" value="KAF6130821.1"/>
    <property type="molecule type" value="Genomic_DNA"/>
</dbReference>
<evidence type="ECO:0000313" key="3">
    <source>
        <dbReference type="Proteomes" id="UP000664940"/>
    </source>
</evidence>
<comment type="caution">
    <text evidence="2">The sequence shown here is derived from an EMBL/GenBank/DDBJ whole genome shotgun (WGS) entry which is preliminary data.</text>
</comment>
<evidence type="ECO:0000313" key="2">
    <source>
        <dbReference type="EMBL" id="KAF6130821.1"/>
    </source>
</evidence>